<evidence type="ECO:0000259" key="3">
    <source>
        <dbReference type="Pfam" id="PF07331"/>
    </source>
</evidence>
<proteinExistence type="predicted"/>
<protein>
    <recommendedName>
        <fullName evidence="3">DUF1468 domain-containing protein</fullName>
    </recommendedName>
</protein>
<dbReference type="AlphaFoldDB" id="A0A4R5DDD9"/>
<accession>A0A4R5DDD9</accession>
<evidence type="ECO:0000313" key="5">
    <source>
        <dbReference type="Proteomes" id="UP000294739"/>
    </source>
</evidence>
<feature type="transmembrane region" description="Helical" evidence="2">
    <location>
        <begin position="135"/>
        <end position="158"/>
    </location>
</feature>
<sequence length="169" mass="16719">MRTTVEARLPGLVLGALGIGFCVGGQRYGVVHDGRMGPGLMPLLAGLALVGLGAALAVAGVAPVAAAGRSPSPSPDGSPSPGAAGGDAAADRAARPWVVFGSVVAVLLATAFIGLLLALGAMSFALMLLVERLRVWVAAAATLAILVLSWLIFIRLLAVPLPVGVLLGG</sequence>
<name>A0A4R5DDD9_9ACTN</name>
<feature type="transmembrane region" description="Helical" evidence="2">
    <location>
        <begin position="97"/>
        <end position="128"/>
    </location>
</feature>
<evidence type="ECO:0000256" key="2">
    <source>
        <dbReference type="SAM" id="Phobius"/>
    </source>
</evidence>
<organism evidence="4 5">
    <name type="scientific">Jiangella asiatica</name>
    <dbReference type="NCBI Taxonomy" id="2530372"/>
    <lineage>
        <taxon>Bacteria</taxon>
        <taxon>Bacillati</taxon>
        <taxon>Actinomycetota</taxon>
        <taxon>Actinomycetes</taxon>
        <taxon>Jiangellales</taxon>
        <taxon>Jiangellaceae</taxon>
        <taxon>Jiangella</taxon>
    </lineage>
</organism>
<comment type="caution">
    <text evidence="4">The sequence shown here is derived from an EMBL/GenBank/DDBJ whole genome shotgun (WGS) entry which is preliminary data.</text>
</comment>
<keyword evidence="2" id="KW-1133">Transmembrane helix</keyword>
<dbReference type="RefSeq" id="WP_131893405.1">
    <property type="nucleotide sequence ID" value="NZ_SMKZ01000009.1"/>
</dbReference>
<keyword evidence="2" id="KW-0812">Transmembrane</keyword>
<reference evidence="4 5" key="1">
    <citation type="submission" date="2019-03" db="EMBL/GenBank/DDBJ databases">
        <title>Draft genome sequences of novel Actinobacteria.</title>
        <authorList>
            <person name="Sahin N."/>
            <person name="Ay H."/>
            <person name="Saygin H."/>
        </authorList>
    </citation>
    <scope>NUCLEOTIDE SEQUENCE [LARGE SCALE GENOMIC DNA]</scope>
    <source>
        <strain evidence="4 5">5K138</strain>
    </source>
</reference>
<dbReference type="EMBL" id="SMKZ01000009">
    <property type="protein sequence ID" value="TDE11816.1"/>
    <property type="molecule type" value="Genomic_DNA"/>
</dbReference>
<feature type="compositionally biased region" description="Low complexity" evidence="1">
    <location>
        <begin position="79"/>
        <end position="88"/>
    </location>
</feature>
<keyword evidence="5" id="KW-1185">Reference proteome</keyword>
<gene>
    <name evidence="4" type="ORF">E1269_08615</name>
</gene>
<feature type="transmembrane region" description="Helical" evidence="2">
    <location>
        <begin position="12"/>
        <end position="31"/>
    </location>
</feature>
<evidence type="ECO:0000313" key="4">
    <source>
        <dbReference type="EMBL" id="TDE11816.1"/>
    </source>
</evidence>
<feature type="domain" description="DUF1468" evidence="3">
    <location>
        <begin position="11"/>
        <end position="162"/>
    </location>
</feature>
<feature type="transmembrane region" description="Helical" evidence="2">
    <location>
        <begin position="43"/>
        <end position="66"/>
    </location>
</feature>
<keyword evidence="2" id="KW-0472">Membrane</keyword>
<evidence type="ECO:0000256" key="1">
    <source>
        <dbReference type="SAM" id="MobiDB-lite"/>
    </source>
</evidence>
<dbReference type="InParanoid" id="A0A4R5DDD9"/>
<feature type="region of interest" description="Disordered" evidence="1">
    <location>
        <begin position="69"/>
        <end position="88"/>
    </location>
</feature>
<dbReference type="InterPro" id="IPR009936">
    <property type="entry name" value="DUF1468"/>
</dbReference>
<dbReference type="Proteomes" id="UP000294739">
    <property type="component" value="Unassembled WGS sequence"/>
</dbReference>
<dbReference type="Pfam" id="PF07331">
    <property type="entry name" value="TctB"/>
    <property type="match status" value="1"/>
</dbReference>